<dbReference type="Gene3D" id="1.25.40.20">
    <property type="entry name" value="Ankyrin repeat-containing domain"/>
    <property type="match status" value="1"/>
</dbReference>
<dbReference type="InterPro" id="IPR050776">
    <property type="entry name" value="Ank_Repeat/CDKN_Inhibitor"/>
</dbReference>
<name>A0A7I8VVA9_9ANNE</name>
<keyword evidence="2 3" id="KW-0040">ANK repeat</keyword>
<dbReference type="OrthoDB" id="6064127at2759"/>
<organism evidence="5 6">
    <name type="scientific">Dimorphilus gyrociliatus</name>
    <dbReference type="NCBI Taxonomy" id="2664684"/>
    <lineage>
        <taxon>Eukaryota</taxon>
        <taxon>Metazoa</taxon>
        <taxon>Spiralia</taxon>
        <taxon>Lophotrochozoa</taxon>
        <taxon>Annelida</taxon>
        <taxon>Polychaeta</taxon>
        <taxon>Polychaeta incertae sedis</taxon>
        <taxon>Dinophilidae</taxon>
        <taxon>Dimorphilus</taxon>
    </lineage>
</organism>
<evidence type="ECO:0000256" key="4">
    <source>
        <dbReference type="SAM" id="MobiDB-lite"/>
    </source>
</evidence>
<dbReference type="Proteomes" id="UP000549394">
    <property type="component" value="Unassembled WGS sequence"/>
</dbReference>
<dbReference type="PROSITE" id="PS50088">
    <property type="entry name" value="ANK_REPEAT"/>
    <property type="match status" value="1"/>
</dbReference>
<dbReference type="PROSITE" id="PS50297">
    <property type="entry name" value="ANK_REP_REGION"/>
    <property type="match status" value="1"/>
</dbReference>
<dbReference type="InterPro" id="IPR002110">
    <property type="entry name" value="Ankyrin_rpt"/>
</dbReference>
<dbReference type="SMART" id="SM00248">
    <property type="entry name" value="ANK"/>
    <property type="match status" value="4"/>
</dbReference>
<comment type="caution">
    <text evidence="5">The sequence shown here is derived from an EMBL/GenBank/DDBJ whole genome shotgun (WGS) entry which is preliminary data.</text>
</comment>
<evidence type="ECO:0000313" key="6">
    <source>
        <dbReference type="Proteomes" id="UP000549394"/>
    </source>
</evidence>
<feature type="repeat" description="ANK" evidence="3">
    <location>
        <begin position="119"/>
        <end position="151"/>
    </location>
</feature>
<dbReference type="AlphaFoldDB" id="A0A7I8VVA9"/>
<evidence type="ECO:0000313" key="5">
    <source>
        <dbReference type="EMBL" id="CAD5119438.1"/>
    </source>
</evidence>
<dbReference type="SUPFAM" id="SSF48403">
    <property type="entry name" value="Ankyrin repeat"/>
    <property type="match status" value="1"/>
</dbReference>
<dbReference type="PRINTS" id="PR01415">
    <property type="entry name" value="ANKYRIN"/>
</dbReference>
<dbReference type="InterPro" id="IPR036770">
    <property type="entry name" value="Ankyrin_rpt-contain_sf"/>
</dbReference>
<dbReference type="Pfam" id="PF12796">
    <property type="entry name" value="Ank_2"/>
    <property type="match status" value="1"/>
</dbReference>
<reference evidence="5 6" key="1">
    <citation type="submission" date="2020-08" db="EMBL/GenBank/DDBJ databases">
        <authorList>
            <person name="Hejnol A."/>
        </authorList>
    </citation>
    <scope>NUCLEOTIDE SEQUENCE [LARGE SCALE GENOMIC DNA]</scope>
</reference>
<evidence type="ECO:0000256" key="2">
    <source>
        <dbReference type="ARBA" id="ARBA00023043"/>
    </source>
</evidence>
<feature type="compositionally biased region" description="Basic and acidic residues" evidence="4">
    <location>
        <begin position="257"/>
        <end position="284"/>
    </location>
</feature>
<feature type="region of interest" description="Disordered" evidence="4">
    <location>
        <begin position="177"/>
        <end position="336"/>
    </location>
</feature>
<keyword evidence="1" id="KW-0677">Repeat</keyword>
<sequence>MGREKNDRAPLTYDDDNIEKKLRRACIEGDLDTVKECLAEGADINDQNQQLNNSIHLASFYGKLDILQLLLQQDKAHINATNQNGQTSLQLACIKGYIEIVQQLVNTKKCQLDAATDASNMTALHLASKHGHASVCQYLLDVGADRNAKDLIEKLPEYYAANEETEEVFRINSDGDVSINHNEEKSSSKQQAVDRSKEVSEKSKVQTVEVKQEAPKKETKIEEKKIPERQKEQKKIEEKQPEKKKDDIAQPNNSVNVDKKSEVNETSKEAKQKESIEVKSEEIRQNNTTKSDQKNDKNPAIPKIDNKSKQESTDTVDSSGPGGLRKARNRSKNIGDPFHVEGVARLKIGAGQIRRGNFQKMKDHEFEWSDDFKKRQQLSVYDRLLGGAKKR</sequence>
<gene>
    <name evidence="5" type="ORF">DGYR_LOCUS7684</name>
</gene>
<accession>A0A7I8VVA9</accession>
<evidence type="ECO:0000256" key="1">
    <source>
        <dbReference type="ARBA" id="ARBA00022737"/>
    </source>
</evidence>
<dbReference type="PANTHER" id="PTHR24201">
    <property type="entry name" value="ANK_REP_REGION DOMAIN-CONTAINING PROTEIN"/>
    <property type="match status" value="1"/>
</dbReference>
<dbReference type="PANTHER" id="PTHR24201:SF15">
    <property type="entry name" value="ANKYRIN REPEAT DOMAIN-CONTAINING PROTEIN 66"/>
    <property type="match status" value="1"/>
</dbReference>
<keyword evidence="6" id="KW-1185">Reference proteome</keyword>
<feature type="compositionally biased region" description="Basic and acidic residues" evidence="4">
    <location>
        <begin position="181"/>
        <end position="248"/>
    </location>
</feature>
<protein>
    <submittedName>
        <fullName evidence="5">DgyrCDS8048</fullName>
    </submittedName>
</protein>
<evidence type="ECO:0000256" key="3">
    <source>
        <dbReference type="PROSITE-ProRule" id="PRU00023"/>
    </source>
</evidence>
<dbReference type="EMBL" id="CAJFCJ010000010">
    <property type="protein sequence ID" value="CAD5119438.1"/>
    <property type="molecule type" value="Genomic_DNA"/>
</dbReference>
<proteinExistence type="predicted"/>